<name>A0A9P4G912_9PLEO</name>
<dbReference type="AlphaFoldDB" id="A0A9P4G912"/>
<dbReference type="GeneID" id="63844422"/>
<organism evidence="2 3">
    <name type="scientific">Cucurbitaria berberidis CBS 394.84</name>
    <dbReference type="NCBI Taxonomy" id="1168544"/>
    <lineage>
        <taxon>Eukaryota</taxon>
        <taxon>Fungi</taxon>
        <taxon>Dikarya</taxon>
        <taxon>Ascomycota</taxon>
        <taxon>Pezizomycotina</taxon>
        <taxon>Dothideomycetes</taxon>
        <taxon>Pleosporomycetidae</taxon>
        <taxon>Pleosporales</taxon>
        <taxon>Pleosporineae</taxon>
        <taxon>Cucurbitariaceae</taxon>
        <taxon>Cucurbitaria</taxon>
    </lineage>
</organism>
<evidence type="ECO:0000313" key="3">
    <source>
        <dbReference type="Proteomes" id="UP000800039"/>
    </source>
</evidence>
<comment type="caution">
    <text evidence="2">The sequence shown here is derived from an EMBL/GenBank/DDBJ whole genome shotgun (WGS) entry which is preliminary data.</text>
</comment>
<feature type="region of interest" description="Disordered" evidence="1">
    <location>
        <begin position="30"/>
        <end position="51"/>
    </location>
</feature>
<dbReference type="EMBL" id="ML976619">
    <property type="protein sequence ID" value="KAF1841107.1"/>
    <property type="molecule type" value="Genomic_DNA"/>
</dbReference>
<dbReference type="RefSeq" id="XP_040783670.1">
    <property type="nucleotide sequence ID" value="XM_040927170.1"/>
</dbReference>
<keyword evidence="3" id="KW-1185">Reference proteome</keyword>
<proteinExistence type="predicted"/>
<accession>A0A9P4G912</accession>
<dbReference type="Proteomes" id="UP000800039">
    <property type="component" value="Unassembled WGS sequence"/>
</dbReference>
<evidence type="ECO:0000313" key="2">
    <source>
        <dbReference type="EMBL" id="KAF1841107.1"/>
    </source>
</evidence>
<sequence length="194" mass="21559">MGIYSVWVGFGVSDATSAGCATEFSHELRTRETTSSSKSTQATHFGRMGRNTFAERKRSDDVVLHPRLASCSTWLVERVPRPLQQHHIYRVVATARGTHAQCMVSTAERCAIAITWPVRDGAKEMRLQHLEPGLITWLPSPIGSWPGTTSRSGKSYECPGYQGGLDTPHAPFLCLLFLSRRPSISAYLLSIKRR</sequence>
<evidence type="ECO:0000256" key="1">
    <source>
        <dbReference type="SAM" id="MobiDB-lite"/>
    </source>
</evidence>
<reference evidence="2" key="1">
    <citation type="submission" date="2020-01" db="EMBL/GenBank/DDBJ databases">
        <authorList>
            <consortium name="DOE Joint Genome Institute"/>
            <person name="Haridas S."/>
            <person name="Albert R."/>
            <person name="Binder M."/>
            <person name="Bloem J."/>
            <person name="Labutti K."/>
            <person name="Salamov A."/>
            <person name="Andreopoulos B."/>
            <person name="Baker S.E."/>
            <person name="Barry K."/>
            <person name="Bills G."/>
            <person name="Bluhm B.H."/>
            <person name="Cannon C."/>
            <person name="Castanera R."/>
            <person name="Culley D.E."/>
            <person name="Daum C."/>
            <person name="Ezra D."/>
            <person name="Gonzalez J.B."/>
            <person name="Henrissat B."/>
            <person name="Kuo A."/>
            <person name="Liang C."/>
            <person name="Lipzen A."/>
            <person name="Lutzoni F."/>
            <person name="Magnuson J."/>
            <person name="Mondo S."/>
            <person name="Nolan M."/>
            <person name="Ohm R."/>
            <person name="Pangilinan J."/>
            <person name="Park H.-J."/>
            <person name="Ramirez L."/>
            <person name="Alfaro M."/>
            <person name="Sun H."/>
            <person name="Tritt A."/>
            <person name="Yoshinaga Y."/>
            <person name="Zwiers L.-H."/>
            <person name="Turgeon B.G."/>
            <person name="Goodwin S.B."/>
            <person name="Spatafora J.W."/>
            <person name="Crous P.W."/>
            <person name="Grigoriev I.V."/>
        </authorList>
    </citation>
    <scope>NUCLEOTIDE SEQUENCE</scope>
    <source>
        <strain evidence="2">CBS 394.84</strain>
    </source>
</reference>
<gene>
    <name evidence="2" type="ORF">K460DRAFT_198687</name>
</gene>
<protein>
    <submittedName>
        <fullName evidence="2">Uncharacterized protein</fullName>
    </submittedName>
</protein>